<proteinExistence type="predicted"/>
<dbReference type="Gene3D" id="1.10.260.100">
    <property type="match status" value="1"/>
</dbReference>
<reference evidence="3" key="2">
    <citation type="journal article" date="2023" name="Commun. Biol.">
        <title>Intrasexual cuticular hydrocarbon dimorphism in a wasp sheds light on hydrocarbon biosynthesis genes in Hymenoptera.</title>
        <authorList>
            <person name="Moris V.C."/>
            <person name="Podsiadlowski L."/>
            <person name="Martin S."/>
            <person name="Oeyen J.P."/>
            <person name="Donath A."/>
            <person name="Petersen M."/>
            <person name="Wilbrandt J."/>
            <person name="Misof B."/>
            <person name="Liedtke D."/>
            <person name="Thamm M."/>
            <person name="Scheiner R."/>
            <person name="Schmitt T."/>
            <person name="Niehuis O."/>
        </authorList>
    </citation>
    <scope>NUCLEOTIDE SEQUENCE</scope>
    <source>
        <strain evidence="3">GBR_01_08_01A</strain>
    </source>
</reference>
<dbReference type="AlphaFoldDB" id="A0AAD9VPV6"/>
<name>A0AAD9VPV6_9HYME</name>
<gene>
    <name evidence="3" type="ORF">KPH14_004965</name>
</gene>
<evidence type="ECO:0000313" key="4">
    <source>
        <dbReference type="Proteomes" id="UP001258017"/>
    </source>
</evidence>
<comment type="caution">
    <text evidence="3">The sequence shown here is derived from an EMBL/GenBank/DDBJ whole genome shotgun (WGS) entry which is preliminary data.</text>
</comment>
<dbReference type="Pfam" id="PF17830">
    <property type="entry name" value="STI1-HOP_DP"/>
    <property type="match status" value="1"/>
</dbReference>
<keyword evidence="4" id="KW-1185">Reference proteome</keyword>
<accession>A0AAD9VPV6</accession>
<feature type="domain" description="STI1/HOP DP" evidence="2">
    <location>
        <begin position="21"/>
        <end position="68"/>
    </location>
</feature>
<sequence>MREDNTRPSQTDSKGGLGDFYKFVSDPEIVKSFQDPEIAEAIKEISKNPASVLNYQNNPKVAAFIEKMSKKFDGAAGGLGGFPGMMGGRRWSRLKYRKRRFAIRCKNNMHSLRSVDVDLHPSLKLSWRYLSNFVLLSSSYRFNEYFGFNICHAIV</sequence>
<dbReference type="EMBL" id="JAIFRP010000031">
    <property type="protein sequence ID" value="KAK2582691.1"/>
    <property type="molecule type" value="Genomic_DNA"/>
</dbReference>
<dbReference type="InterPro" id="IPR041243">
    <property type="entry name" value="STI1/HOP_DP"/>
</dbReference>
<keyword evidence="1" id="KW-0677">Repeat</keyword>
<reference evidence="3" key="1">
    <citation type="submission" date="2021-08" db="EMBL/GenBank/DDBJ databases">
        <authorList>
            <person name="Misof B."/>
            <person name="Oliver O."/>
            <person name="Podsiadlowski L."/>
            <person name="Donath A."/>
            <person name="Peters R."/>
            <person name="Mayer C."/>
            <person name="Rust J."/>
            <person name="Gunkel S."/>
            <person name="Lesny P."/>
            <person name="Martin S."/>
            <person name="Oeyen J.P."/>
            <person name="Petersen M."/>
            <person name="Panagiotis P."/>
            <person name="Wilbrandt J."/>
            <person name="Tanja T."/>
        </authorList>
    </citation>
    <scope>NUCLEOTIDE SEQUENCE</scope>
    <source>
        <strain evidence="3">GBR_01_08_01A</strain>
        <tissue evidence="3">Thorax + abdomen</tissue>
    </source>
</reference>
<evidence type="ECO:0000256" key="1">
    <source>
        <dbReference type="ARBA" id="ARBA00022737"/>
    </source>
</evidence>
<evidence type="ECO:0000313" key="3">
    <source>
        <dbReference type="EMBL" id="KAK2582691.1"/>
    </source>
</evidence>
<evidence type="ECO:0000259" key="2">
    <source>
        <dbReference type="Pfam" id="PF17830"/>
    </source>
</evidence>
<organism evidence="3 4">
    <name type="scientific">Odynerus spinipes</name>
    <dbReference type="NCBI Taxonomy" id="1348599"/>
    <lineage>
        <taxon>Eukaryota</taxon>
        <taxon>Metazoa</taxon>
        <taxon>Ecdysozoa</taxon>
        <taxon>Arthropoda</taxon>
        <taxon>Hexapoda</taxon>
        <taxon>Insecta</taxon>
        <taxon>Pterygota</taxon>
        <taxon>Neoptera</taxon>
        <taxon>Endopterygota</taxon>
        <taxon>Hymenoptera</taxon>
        <taxon>Apocrita</taxon>
        <taxon>Aculeata</taxon>
        <taxon>Vespoidea</taxon>
        <taxon>Vespidae</taxon>
        <taxon>Eumeninae</taxon>
        <taxon>Odynerus</taxon>
    </lineage>
</organism>
<protein>
    <recommendedName>
        <fullName evidence="2">STI1/HOP DP domain-containing protein</fullName>
    </recommendedName>
</protein>
<dbReference type="Proteomes" id="UP001258017">
    <property type="component" value="Unassembled WGS sequence"/>
</dbReference>